<evidence type="ECO:0000256" key="1">
    <source>
        <dbReference type="SAM" id="MobiDB-lite"/>
    </source>
</evidence>
<accession>A0A0A9B0B2</accession>
<dbReference type="AlphaFoldDB" id="A0A0A9B0B2"/>
<reference evidence="2" key="2">
    <citation type="journal article" date="2015" name="Data Brief">
        <title>Shoot transcriptome of the giant reed, Arundo donax.</title>
        <authorList>
            <person name="Barrero R.A."/>
            <person name="Guerrero F.D."/>
            <person name="Moolhuijzen P."/>
            <person name="Goolsby J.A."/>
            <person name="Tidwell J."/>
            <person name="Bellgard S.E."/>
            <person name="Bellgard M.I."/>
        </authorList>
    </citation>
    <scope>NUCLEOTIDE SEQUENCE</scope>
    <source>
        <tissue evidence="2">Shoot tissue taken approximately 20 cm above the soil surface</tissue>
    </source>
</reference>
<proteinExistence type="predicted"/>
<dbReference type="EMBL" id="GBRH01242337">
    <property type="protein sequence ID" value="JAD55558.1"/>
    <property type="molecule type" value="Transcribed_RNA"/>
</dbReference>
<evidence type="ECO:0000313" key="2">
    <source>
        <dbReference type="EMBL" id="JAD55558.1"/>
    </source>
</evidence>
<sequence>MPACDANPNWITKGEGQGCGYQMQGSGSREGFGEAREGA</sequence>
<name>A0A0A9B0B2_ARUDO</name>
<reference evidence="2" key="1">
    <citation type="submission" date="2014-09" db="EMBL/GenBank/DDBJ databases">
        <authorList>
            <person name="Magalhaes I.L.F."/>
            <person name="Oliveira U."/>
            <person name="Santos F.R."/>
            <person name="Vidigal T.H.D.A."/>
            <person name="Brescovit A.D."/>
            <person name="Santos A.J."/>
        </authorList>
    </citation>
    <scope>NUCLEOTIDE SEQUENCE</scope>
    <source>
        <tissue evidence="2">Shoot tissue taken approximately 20 cm above the soil surface</tissue>
    </source>
</reference>
<organism evidence="2">
    <name type="scientific">Arundo donax</name>
    <name type="common">Giant reed</name>
    <name type="synonym">Donax arundinaceus</name>
    <dbReference type="NCBI Taxonomy" id="35708"/>
    <lineage>
        <taxon>Eukaryota</taxon>
        <taxon>Viridiplantae</taxon>
        <taxon>Streptophyta</taxon>
        <taxon>Embryophyta</taxon>
        <taxon>Tracheophyta</taxon>
        <taxon>Spermatophyta</taxon>
        <taxon>Magnoliopsida</taxon>
        <taxon>Liliopsida</taxon>
        <taxon>Poales</taxon>
        <taxon>Poaceae</taxon>
        <taxon>PACMAD clade</taxon>
        <taxon>Arundinoideae</taxon>
        <taxon>Arundineae</taxon>
        <taxon>Arundo</taxon>
    </lineage>
</organism>
<feature type="region of interest" description="Disordered" evidence="1">
    <location>
        <begin position="15"/>
        <end position="39"/>
    </location>
</feature>
<protein>
    <submittedName>
        <fullName evidence="2">Uncharacterized protein</fullName>
    </submittedName>
</protein>